<name>A0A2P5AD99_PARAD</name>
<organism evidence="1 2">
    <name type="scientific">Parasponia andersonii</name>
    <name type="common">Sponia andersonii</name>
    <dbReference type="NCBI Taxonomy" id="3476"/>
    <lineage>
        <taxon>Eukaryota</taxon>
        <taxon>Viridiplantae</taxon>
        <taxon>Streptophyta</taxon>
        <taxon>Embryophyta</taxon>
        <taxon>Tracheophyta</taxon>
        <taxon>Spermatophyta</taxon>
        <taxon>Magnoliopsida</taxon>
        <taxon>eudicotyledons</taxon>
        <taxon>Gunneridae</taxon>
        <taxon>Pentapetalae</taxon>
        <taxon>rosids</taxon>
        <taxon>fabids</taxon>
        <taxon>Rosales</taxon>
        <taxon>Cannabaceae</taxon>
        <taxon>Parasponia</taxon>
    </lineage>
</organism>
<keyword evidence="2" id="KW-1185">Reference proteome</keyword>
<reference evidence="2" key="1">
    <citation type="submission" date="2016-06" db="EMBL/GenBank/DDBJ databases">
        <title>Parallel loss of symbiosis genes in relatives of nitrogen-fixing non-legume Parasponia.</title>
        <authorList>
            <person name="Van Velzen R."/>
            <person name="Holmer R."/>
            <person name="Bu F."/>
            <person name="Rutten L."/>
            <person name="Van Zeijl A."/>
            <person name="Liu W."/>
            <person name="Santuari L."/>
            <person name="Cao Q."/>
            <person name="Sharma T."/>
            <person name="Shen D."/>
            <person name="Roswanjaya Y."/>
            <person name="Wardhani T."/>
            <person name="Kalhor M.S."/>
            <person name="Jansen J."/>
            <person name="Van den Hoogen J."/>
            <person name="Gungor B."/>
            <person name="Hartog M."/>
            <person name="Hontelez J."/>
            <person name="Verver J."/>
            <person name="Yang W.-C."/>
            <person name="Schijlen E."/>
            <person name="Repin R."/>
            <person name="Schilthuizen M."/>
            <person name="Schranz E."/>
            <person name="Heidstra R."/>
            <person name="Miyata K."/>
            <person name="Fedorova E."/>
            <person name="Kohlen W."/>
            <person name="Bisseling T."/>
            <person name="Smit S."/>
            <person name="Geurts R."/>
        </authorList>
    </citation>
    <scope>NUCLEOTIDE SEQUENCE [LARGE SCALE GENOMIC DNA]</scope>
    <source>
        <strain evidence="2">cv. WU1-14</strain>
    </source>
</reference>
<accession>A0A2P5AD99</accession>
<evidence type="ECO:0000313" key="2">
    <source>
        <dbReference type="Proteomes" id="UP000237105"/>
    </source>
</evidence>
<dbReference type="EMBL" id="JXTB01000656">
    <property type="protein sequence ID" value="PON34503.1"/>
    <property type="molecule type" value="Genomic_DNA"/>
</dbReference>
<sequence length="71" mass="8022">MGSLNLGVVDFVVEYHKDHGLIGAIEWSLNLGVVDFVVEYHKDHGLIGAVEWKLIRQSIVLKIGHWITIEN</sequence>
<proteinExistence type="predicted"/>
<evidence type="ECO:0000313" key="1">
    <source>
        <dbReference type="EMBL" id="PON34503.1"/>
    </source>
</evidence>
<gene>
    <name evidence="1" type="ORF">PanWU01x14_343950</name>
</gene>
<comment type="caution">
    <text evidence="1">The sequence shown here is derived from an EMBL/GenBank/DDBJ whole genome shotgun (WGS) entry which is preliminary data.</text>
</comment>
<protein>
    <submittedName>
        <fullName evidence="1">Uncharacterized protein</fullName>
    </submittedName>
</protein>
<dbReference type="Proteomes" id="UP000237105">
    <property type="component" value="Unassembled WGS sequence"/>
</dbReference>
<dbReference type="AlphaFoldDB" id="A0A2P5AD99"/>